<reference evidence="3 4" key="1">
    <citation type="journal article" date="2011" name="Science">
        <title>The ecoresponsive genome of Daphnia pulex.</title>
        <authorList>
            <person name="Colbourne J.K."/>
            <person name="Pfrender M.E."/>
            <person name="Gilbert D."/>
            <person name="Thomas W.K."/>
            <person name="Tucker A."/>
            <person name="Oakley T.H."/>
            <person name="Tokishita S."/>
            <person name="Aerts A."/>
            <person name="Arnold G.J."/>
            <person name="Basu M.K."/>
            <person name="Bauer D.J."/>
            <person name="Caceres C.E."/>
            <person name="Carmel L."/>
            <person name="Casola C."/>
            <person name="Choi J.H."/>
            <person name="Detter J.C."/>
            <person name="Dong Q."/>
            <person name="Dusheyko S."/>
            <person name="Eads B.D."/>
            <person name="Frohlich T."/>
            <person name="Geiler-Samerotte K.A."/>
            <person name="Gerlach D."/>
            <person name="Hatcher P."/>
            <person name="Jogdeo S."/>
            <person name="Krijgsveld J."/>
            <person name="Kriventseva E.V."/>
            <person name="Kultz D."/>
            <person name="Laforsch C."/>
            <person name="Lindquist E."/>
            <person name="Lopez J."/>
            <person name="Manak J.R."/>
            <person name="Muller J."/>
            <person name="Pangilinan J."/>
            <person name="Patwardhan R.P."/>
            <person name="Pitluck S."/>
            <person name="Pritham E.J."/>
            <person name="Rechtsteiner A."/>
            <person name="Rho M."/>
            <person name="Rogozin I.B."/>
            <person name="Sakarya O."/>
            <person name="Salamov A."/>
            <person name="Schaack S."/>
            <person name="Shapiro H."/>
            <person name="Shiga Y."/>
            <person name="Skalitzky C."/>
            <person name="Smith Z."/>
            <person name="Souvorov A."/>
            <person name="Sung W."/>
            <person name="Tang Z."/>
            <person name="Tsuchiya D."/>
            <person name="Tu H."/>
            <person name="Vos H."/>
            <person name="Wang M."/>
            <person name="Wolf Y.I."/>
            <person name="Yamagata H."/>
            <person name="Yamada T."/>
            <person name="Ye Y."/>
            <person name="Shaw J.R."/>
            <person name="Andrews J."/>
            <person name="Crease T.J."/>
            <person name="Tang H."/>
            <person name="Lucas S.M."/>
            <person name="Robertson H.M."/>
            <person name="Bork P."/>
            <person name="Koonin E.V."/>
            <person name="Zdobnov E.M."/>
            <person name="Grigoriev I.V."/>
            <person name="Lynch M."/>
            <person name="Boore J.L."/>
        </authorList>
    </citation>
    <scope>NUCLEOTIDE SEQUENCE [LARGE SCALE GENOMIC DNA]</scope>
</reference>
<dbReference type="KEGG" id="dpx:DAPPUDRAFT_316460"/>
<dbReference type="Gene3D" id="3.30.160.60">
    <property type="entry name" value="Classic Zinc Finger"/>
    <property type="match status" value="1"/>
</dbReference>
<name>E9GD00_DAPPU</name>
<dbReference type="PROSITE" id="PS00028">
    <property type="entry name" value="ZINC_FINGER_C2H2_1"/>
    <property type="match status" value="1"/>
</dbReference>
<sequence>MLCPIEFYEIQDPLQCNIIDVYDESIEKENMLSNAILTREEFLHQLAQLREENKIERLLELEETWSAILRVNDHVKANYAQGLVNEMKIGNLEDKVGGVYHKVEELNGKVDNLSKKCQSLKQRMVEEIPKITEKETMEKTKPTHQLSPCVSNGSSIITLEMADLCANAVINYDVNFKDNTTKKLNSDSQKISSNQNNQTFCCEICGKEYRLRNSLNSHRRKKHSLTSRGRPIGENRPQVEKGFWCTHCNKGVKNMNQFVLKSPSPVQPLPRQWMDSSRTVQKRGKTSPIDFLADPIAIT</sequence>
<dbReference type="InterPro" id="IPR013087">
    <property type="entry name" value="Znf_C2H2_type"/>
</dbReference>
<protein>
    <recommendedName>
        <fullName evidence="2">C2H2-type domain-containing protein</fullName>
    </recommendedName>
</protein>
<evidence type="ECO:0000259" key="2">
    <source>
        <dbReference type="PROSITE" id="PS50157"/>
    </source>
</evidence>
<dbReference type="PROSITE" id="PS50157">
    <property type="entry name" value="ZINC_FINGER_C2H2_2"/>
    <property type="match status" value="1"/>
</dbReference>
<evidence type="ECO:0000256" key="1">
    <source>
        <dbReference type="PROSITE-ProRule" id="PRU00042"/>
    </source>
</evidence>
<dbReference type="AlphaFoldDB" id="E9GD00"/>
<accession>E9GD00</accession>
<evidence type="ECO:0000313" key="4">
    <source>
        <dbReference type="Proteomes" id="UP000000305"/>
    </source>
</evidence>
<organism evidence="3 4">
    <name type="scientific">Daphnia pulex</name>
    <name type="common">Water flea</name>
    <dbReference type="NCBI Taxonomy" id="6669"/>
    <lineage>
        <taxon>Eukaryota</taxon>
        <taxon>Metazoa</taxon>
        <taxon>Ecdysozoa</taxon>
        <taxon>Arthropoda</taxon>
        <taxon>Crustacea</taxon>
        <taxon>Branchiopoda</taxon>
        <taxon>Diplostraca</taxon>
        <taxon>Cladocera</taxon>
        <taxon>Anomopoda</taxon>
        <taxon>Daphniidae</taxon>
        <taxon>Daphnia</taxon>
    </lineage>
</organism>
<dbReference type="PhylomeDB" id="E9GD00"/>
<keyword evidence="1" id="KW-0479">Metal-binding</keyword>
<proteinExistence type="predicted"/>
<keyword evidence="1" id="KW-0863">Zinc-finger</keyword>
<gene>
    <name evidence="3" type="ORF">DAPPUDRAFT_316460</name>
</gene>
<evidence type="ECO:0000313" key="3">
    <source>
        <dbReference type="EMBL" id="EFX82644.1"/>
    </source>
</evidence>
<dbReference type="SUPFAM" id="SSF57667">
    <property type="entry name" value="beta-beta-alpha zinc fingers"/>
    <property type="match status" value="1"/>
</dbReference>
<dbReference type="OrthoDB" id="5803930at2759"/>
<dbReference type="EMBL" id="GL732539">
    <property type="protein sequence ID" value="EFX82644.1"/>
    <property type="molecule type" value="Genomic_DNA"/>
</dbReference>
<dbReference type="HOGENOM" id="CLU_070679_0_0_1"/>
<dbReference type="InParanoid" id="E9GD00"/>
<keyword evidence="1" id="KW-0862">Zinc</keyword>
<dbReference type="InterPro" id="IPR036236">
    <property type="entry name" value="Znf_C2H2_sf"/>
</dbReference>
<keyword evidence="4" id="KW-1185">Reference proteome</keyword>
<feature type="domain" description="C2H2-type" evidence="2">
    <location>
        <begin position="200"/>
        <end position="224"/>
    </location>
</feature>
<dbReference type="GO" id="GO:0008270">
    <property type="term" value="F:zinc ion binding"/>
    <property type="evidence" value="ECO:0007669"/>
    <property type="project" value="UniProtKB-KW"/>
</dbReference>
<dbReference type="Proteomes" id="UP000000305">
    <property type="component" value="Unassembled WGS sequence"/>
</dbReference>